<dbReference type="Proteomes" id="UP000831467">
    <property type="component" value="Chromosome"/>
</dbReference>
<keyword evidence="1" id="KW-0547">Nucleotide-binding</keyword>
<evidence type="ECO:0000259" key="4">
    <source>
        <dbReference type="PROSITE" id="PS50893"/>
    </source>
</evidence>
<reference evidence="5 6" key="1">
    <citation type="submission" date="2021-06" db="EMBL/GenBank/DDBJ databases">
        <title>Genome-based taxonomic framework of Microbacterium strains isolated from marine environment, the description of four new species and reclassification of four preexisting species.</title>
        <authorList>
            <person name="Lee S.D."/>
            <person name="Kim S.-M."/>
            <person name="Byeon Y.-S."/>
            <person name="Yang H.L."/>
            <person name="Kim I.S."/>
        </authorList>
    </citation>
    <scope>NUCLEOTIDE SEQUENCE [LARGE SCALE GENOMIC DNA]</scope>
    <source>
        <strain evidence="5 6">SSW1-51</strain>
    </source>
</reference>
<name>A0ABY4IEA6_9MICO</name>
<feature type="region of interest" description="Disordered" evidence="3">
    <location>
        <begin position="257"/>
        <end position="281"/>
    </location>
</feature>
<dbReference type="InterPro" id="IPR027417">
    <property type="entry name" value="P-loop_NTPase"/>
</dbReference>
<dbReference type="PANTHER" id="PTHR43790:SF8">
    <property type="entry name" value="SUGAR ABC TRANSPORTER ATP-BINDING PROTEIN"/>
    <property type="match status" value="1"/>
</dbReference>
<proteinExistence type="predicted"/>
<gene>
    <name evidence="5" type="ORF">KV394_08260</name>
</gene>
<accession>A0ABY4IEA6</accession>
<dbReference type="SMART" id="SM00382">
    <property type="entry name" value="AAA"/>
    <property type="match status" value="1"/>
</dbReference>
<evidence type="ECO:0000256" key="2">
    <source>
        <dbReference type="ARBA" id="ARBA00022840"/>
    </source>
</evidence>
<dbReference type="InterPro" id="IPR003439">
    <property type="entry name" value="ABC_transporter-like_ATP-bd"/>
</dbReference>
<dbReference type="InterPro" id="IPR017871">
    <property type="entry name" value="ABC_transporter-like_CS"/>
</dbReference>
<evidence type="ECO:0000313" key="6">
    <source>
        <dbReference type="Proteomes" id="UP000831467"/>
    </source>
</evidence>
<evidence type="ECO:0000256" key="3">
    <source>
        <dbReference type="SAM" id="MobiDB-lite"/>
    </source>
</evidence>
<feature type="compositionally biased region" description="Low complexity" evidence="3">
    <location>
        <begin position="257"/>
        <end position="271"/>
    </location>
</feature>
<keyword evidence="6" id="KW-1185">Reference proteome</keyword>
<keyword evidence="2 5" id="KW-0067">ATP-binding</keyword>
<dbReference type="SUPFAM" id="SSF52540">
    <property type="entry name" value="P-loop containing nucleoside triphosphate hydrolases"/>
    <property type="match status" value="1"/>
</dbReference>
<evidence type="ECO:0000313" key="5">
    <source>
        <dbReference type="EMBL" id="UPL11103.1"/>
    </source>
</evidence>
<dbReference type="PROSITE" id="PS00211">
    <property type="entry name" value="ABC_TRANSPORTER_1"/>
    <property type="match status" value="1"/>
</dbReference>
<dbReference type="PANTHER" id="PTHR43790">
    <property type="entry name" value="CARBOHYDRATE TRANSPORT ATP-BINDING PROTEIN MG119-RELATED"/>
    <property type="match status" value="1"/>
</dbReference>
<dbReference type="InterPro" id="IPR050107">
    <property type="entry name" value="ABC_carbohydrate_import_ATPase"/>
</dbReference>
<dbReference type="GO" id="GO:0005524">
    <property type="term" value="F:ATP binding"/>
    <property type="evidence" value="ECO:0007669"/>
    <property type="project" value="UniProtKB-KW"/>
</dbReference>
<dbReference type="PROSITE" id="PS50893">
    <property type="entry name" value="ABC_TRANSPORTER_2"/>
    <property type="match status" value="1"/>
</dbReference>
<dbReference type="RefSeq" id="WP_136028610.1">
    <property type="nucleotide sequence ID" value="NZ_CP078076.1"/>
</dbReference>
<dbReference type="EMBL" id="CP078076">
    <property type="protein sequence ID" value="UPL11103.1"/>
    <property type="molecule type" value="Genomic_DNA"/>
</dbReference>
<evidence type="ECO:0000256" key="1">
    <source>
        <dbReference type="ARBA" id="ARBA00022741"/>
    </source>
</evidence>
<dbReference type="InterPro" id="IPR003593">
    <property type="entry name" value="AAA+_ATPase"/>
</dbReference>
<feature type="domain" description="ABC transporter" evidence="4">
    <location>
        <begin position="10"/>
        <end position="252"/>
    </location>
</feature>
<dbReference type="CDD" id="cd03216">
    <property type="entry name" value="ABC_Carb_Monos_I"/>
    <property type="match status" value="1"/>
</dbReference>
<protein>
    <submittedName>
        <fullName evidence="5">ATP-binding cassette domain-containing protein</fullName>
    </submittedName>
</protein>
<dbReference type="Gene3D" id="3.40.50.300">
    <property type="entry name" value="P-loop containing nucleotide triphosphate hydrolases"/>
    <property type="match status" value="1"/>
</dbReference>
<sequence length="281" mass="29746">MSLSSTVPVLQARGLSRQFGHVRALNDVDFEVYPGEVTALIGDNGAGKSTLVKALSGNLAVDSGTILFDGEEADMSTPSAVSALGVETVYQDLALAPHLDPVQNMYLGRELRQTGVAGALGFMKTKEMRAQSRAAFDELGATVRSLTSPVGEMSGGQRQAIAIARAVHWASRVVFLDEPTAALGVRQTQNVLETIRRVRDKGIAVVFISHSMPHVMEVSDRIQVLRLGTRVANIPAADTSMEELVGLMTGAVTRDAAPPVADVAPEGDVAETSAADKEPNR</sequence>
<organism evidence="5 6">
    <name type="scientific">Microbacterium sufflavum</name>
    <dbReference type="NCBI Taxonomy" id="2851649"/>
    <lineage>
        <taxon>Bacteria</taxon>
        <taxon>Bacillati</taxon>
        <taxon>Actinomycetota</taxon>
        <taxon>Actinomycetes</taxon>
        <taxon>Micrococcales</taxon>
        <taxon>Microbacteriaceae</taxon>
        <taxon>Microbacterium</taxon>
    </lineage>
</organism>
<dbReference type="Pfam" id="PF00005">
    <property type="entry name" value="ABC_tran"/>
    <property type="match status" value="1"/>
</dbReference>